<comment type="caution">
    <text evidence="7">The sequence shown here is derived from an EMBL/GenBank/DDBJ whole genome shotgun (WGS) entry which is preliminary data.</text>
</comment>
<evidence type="ECO:0000259" key="6">
    <source>
        <dbReference type="PROSITE" id="PS51935"/>
    </source>
</evidence>
<evidence type="ECO:0000256" key="3">
    <source>
        <dbReference type="ARBA" id="ARBA00022801"/>
    </source>
</evidence>
<keyword evidence="4" id="KW-0788">Thiol protease</keyword>
<dbReference type="GO" id="GO:0008234">
    <property type="term" value="F:cysteine-type peptidase activity"/>
    <property type="evidence" value="ECO:0007669"/>
    <property type="project" value="UniProtKB-KW"/>
</dbReference>
<feature type="compositionally biased region" description="Low complexity" evidence="5">
    <location>
        <begin position="213"/>
        <end position="242"/>
    </location>
</feature>
<comment type="similarity">
    <text evidence="1">Belongs to the peptidase C40 family.</text>
</comment>
<organism evidence="7 8">
    <name type="scientific">Nocardia donostiensis</name>
    <dbReference type="NCBI Taxonomy" id="1538463"/>
    <lineage>
        <taxon>Bacteria</taxon>
        <taxon>Bacillati</taxon>
        <taxon>Actinomycetota</taxon>
        <taxon>Actinomycetes</taxon>
        <taxon>Mycobacteriales</taxon>
        <taxon>Nocardiaceae</taxon>
        <taxon>Nocardia</taxon>
    </lineage>
</organism>
<evidence type="ECO:0000256" key="5">
    <source>
        <dbReference type="SAM" id="MobiDB-lite"/>
    </source>
</evidence>
<evidence type="ECO:0000256" key="2">
    <source>
        <dbReference type="ARBA" id="ARBA00022670"/>
    </source>
</evidence>
<dbReference type="Pfam" id="PF00877">
    <property type="entry name" value="NLPC_P60"/>
    <property type="match status" value="1"/>
</dbReference>
<evidence type="ECO:0000313" key="8">
    <source>
        <dbReference type="Proteomes" id="UP000188836"/>
    </source>
</evidence>
<dbReference type="InterPro" id="IPR038765">
    <property type="entry name" value="Papain-like_cys_pep_sf"/>
</dbReference>
<dbReference type="InterPro" id="IPR000064">
    <property type="entry name" value="NLP_P60_dom"/>
</dbReference>
<dbReference type="InterPro" id="IPR051794">
    <property type="entry name" value="PG_Endopeptidase_C40"/>
</dbReference>
<name>A0A1V2TC13_9NOCA</name>
<dbReference type="Proteomes" id="UP000188836">
    <property type="component" value="Unassembled WGS sequence"/>
</dbReference>
<dbReference type="SUPFAM" id="SSF54001">
    <property type="entry name" value="Cysteine proteinases"/>
    <property type="match status" value="1"/>
</dbReference>
<dbReference type="PANTHER" id="PTHR47359">
    <property type="entry name" value="PEPTIDOGLYCAN DL-ENDOPEPTIDASE CWLO"/>
    <property type="match status" value="1"/>
</dbReference>
<evidence type="ECO:0000256" key="4">
    <source>
        <dbReference type="ARBA" id="ARBA00022807"/>
    </source>
</evidence>
<sequence length="372" mass="36914">MIDINALAKPILDLLASFGSGVLPVGGPGDALRSASTAIDQVHAFGRTTINQMNTAWDGQGADAATSKALRVQTSAASISDRGNEMATVVGRAAAEVETGQKELTAIAQSFIDTAVAAGPALATPAGLTVLVGSAIDHLGQALGVVGRVQNELTTHTASMNELAPPPPTPPLATAPAATAPVAAVASALGGPQGISQLVSGLTGTAGQMLGAAMSPAASATSQSTPGKPGSTTDSGTSTGEGVKVTLPDGSVVEAPNQKAATAVRAALGTLGTPYVWGGNTPGAGLDCSGMTKYAYGEAGVELPRLAHEQANGATPVSPGDLMPGDLAVWDGHVAMVVGNGQLIEAGDPVQISSIRTENSGMEFYGFYRPTE</sequence>
<feature type="domain" description="NlpC/P60" evidence="6">
    <location>
        <begin position="257"/>
        <end position="372"/>
    </location>
</feature>
<dbReference type="PROSITE" id="PS51935">
    <property type="entry name" value="NLPC_P60"/>
    <property type="match status" value="1"/>
</dbReference>
<accession>A0A1V2TC13</accession>
<reference evidence="7 8" key="1">
    <citation type="journal article" date="2016" name="Antonie Van Leeuwenhoek">
        <title>Nocardia donostiensis sp. nov., isolated from human respiratory specimens.</title>
        <authorList>
            <person name="Ercibengoa M."/>
            <person name="Bell M."/>
            <person name="Marimon J.M."/>
            <person name="Humrighouse B."/>
            <person name="Klenk H.P."/>
            <person name="Potter G."/>
            <person name="Perez-Trallero E."/>
        </authorList>
    </citation>
    <scope>NUCLEOTIDE SEQUENCE [LARGE SCALE GENOMIC DNA]</scope>
    <source>
        <strain evidence="7 8">X1655</strain>
    </source>
</reference>
<keyword evidence="3 7" id="KW-0378">Hydrolase</keyword>
<evidence type="ECO:0000256" key="1">
    <source>
        <dbReference type="ARBA" id="ARBA00007074"/>
    </source>
</evidence>
<proteinExistence type="inferred from homology"/>
<dbReference type="OrthoDB" id="9815778at2"/>
<dbReference type="PANTHER" id="PTHR47359:SF3">
    <property type="entry name" value="NLP_P60 DOMAIN-CONTAINING PROTEIN-RELATED"/>
    <property type="match status" value="1"/>
</dbReference>
<keyword evidence="8" id="KW-1185">Reference proteome</keyword>
<feature type="region of interest" description="Disordered" evidence="5">
    <location>
        <begin position="213"/>
        <end position="247"/>
    </location>
</feature>
<dbReference type="GO" id="GO:0006508">
    <property type="term" value="P:proteolysis"/>
    <property type="evidence" value="ECO:0007669"/>
    <property type="project" value="UniProtKB-KW"/>
</dbReference>
<dbReference type="EMBL" id="MUMY01000018">
    <property type="protein sequence ID" value="ONM47039.1"/>
    <property type="molecule type" value="Genomic_DNA"/>
</dbReference>
<protein>
    <submittedName>
        <fullName evidence="7">Hydrolase</fullName>
    </submittedName>
</protein>
<dbReference type="AlphaFoldDB" id="A0A1V2TC13"/>
<keyword evidence="2" id="KW-0645">Protease</keyword>
<gene>
    <name evidence="7" type="ORF">B0T46_20245</name>
</gene>
<dbReference type="Gene3D" id="3.90.1720.10">
    <property type="entry name" value="endopeptidase domain like (from Nostoc punctiforme)"/>
    <property type="match status" value="1"/>
</dbReference>
<evidence type="ECO:0000313" key="7">
    <source>
        <dbReference type="EMBL" id="ONM47039.1"/>
    </source>
</evidence>
<dbReference type="STRING" id="1538463.B0T36_13865"/>
<dbReference type="RefSeq" id="WP_077119755.1">
    <property type="nucleotide sequence ID" value="NZ_LOKT01000008.1"/>
</dbReference>